<gene>
    <name evidence="8" type="ORF">GSCOC_T00004575001</name>
</gene>
<dbReference type="PRINTS" id="PR00404">
    <property type="entry name" value="MADSDOMAIN"/>
</dbReference>
<name>A0A068VHW5_COFCA</name>
<keyword evidence="9" id="KW-1185">Reference proteome</keyword>
<dbReference type="InterPro" id="IPR002100">
    <property type="entry name" value="TF_MADSbox"/>
</dbReference>
<feature type="coiled-coil region" evidence="6">
    <location>
        <begin position="93"/>
        <end position="169"/>
    </location>
</feature>
<organism evidence="8 9">
    <name type="scientific">Coffea canephora</name>
    <name type="common">Robusta coffee</name>
    <dbReference type="NCBI Taxonomy" id="49390"/>
    <lineage>
        <taxon>Eukaryota</taxon>
        <taxon>Viridiplantae</taxon>
        <taxon>Streptophyta</taxon>
        <taxon>Embryophyta</taxon>
        <taxon>Tracheophyta</taxon>
        <taxon>Spermatophyta</taxon>
        <taxon>Magnoliopsida</taxon>
        <taxon>eudicotyledons</taxon>
        <taxon>Gunneridae</taxon>
        <taxon>Pentapetalae</taxon>
        <taxon>asterids</taxon>
        <taxon>lamiids</taxon>
        <taxon>Gentianales</taxon>
        <taxon>Rubiaceae</taxon>
        <taxon>Ixoroideae</taxon>
        <taxon>Gardenieae complex</taxon>
        <taxon>Bertiereae - Coffeeae clade</taxon>
        <taxon>Coffeeae</taxon>
        <taxon>Coffea</taxon>
    </lineage>
</organism>
<dbReference type="InParanoid" id="A0A068VHW5"/>
<evidence type="ECO:0000256" key="5">
    <source>
        <dbReference type="ARBA" id="ARBA00023242"/>
    </source>
</evidence>
<protein>
    <submittedName>
        <fullName evidence="8">DH200=94 genomic scaffold, scaffold_388</fullName>
    </submittedName>
</protein>
<dbReference type="GO" id="GO:0000981">
    <property type="term" value="F:DNA-binding transcription factor activity, RNA polymerase II-specific"/>
    <property type="evidence" value="ECO:0007669"/>
    <property type="project" value="TreeGrafter"/>
</dbReference>
<evidence type="ECO:0000256" key="2">
    <source>
        <dbReference type="ARBA" id="ARBA00023015"/>
    </source>
</evidence>
<sequence>MAKKLTKGRQKVPIVKMETMSHLQVTFSKRRNGLFKKASELCTLTEAEIALVVFSPGQKAYSFGHLSFESVVDKYLGRNPTPSIHGSIDRYVVANYQEDISEQNNKLTALEKLLEAEKRRGEVFDQMAKEAQQKYWWRAPIKELNLEELQELEKALQGLKKKIENELHKSPIEAINIPQYLIGQSNSERNIGLSNGMGVPYGNRASDPNGFSLFGAIARDNVGTTSSNARATVIGDSNMSHGNNSNRFYKFL</sequence>
<dbReference type="FunFam" id="3.40.1810.10:FF:000006">
    <property type="entry name" value="Agamous-like MADS-box protein AGL62"/>
    <property type="match status" value="1"/>
</dbReference>
<evidence type="ECO:0000256" key="3">
    <source>
        <dbReference type="ARBA" id="ARBA00023125"/>
    </source>
</evidence>
<evidence type="ECO:0000256" key="4">
    <source>
        <dbReference type="ARBA" id="ARBA00023163"/>
    </source>
</evidence>
<dbReference type="PROSITE" id="PS50066">
    <property type="entry name" value="MADS_BOX_2"/>
    <property type="match status" value="1"/>
</dbReference>
<dbReference type="Gene3D" id="6.10.140.920">
    <property type="match status" value="1"/>
</dbReference>
<dbReference type="GO" id="GO:0000978">
    <property type="term" value="F:RNA polymerase II cis-regulatory region sequence-specific DNA binding"/>
    <property type="evidence" value="ECO:0007669"/>
    <property type="project" value="TreeGrafter"/>
</dbReference>
<dbReference type="PANTHER" id="PTHR11945">
    <property type="entry name" value="MADS BOX PROTEIN"/>
    <property type="match status" value="1"/>
</dbReference>
<keyword evidence="4" id="KW-0804">Transcription</keyword>
<dbReference type="SMART" id="SM00432">
    <property type="entry name" value="MADS"/>
    <property type="match status" value="1"/>
</dbReference>
<evidence type="ECO:0000259" key="7">
    <source>
        <dbReference type="PROSITE" id="PS50066"/>
    </source>
</evidence>
<feature type="domain" description="MADS-box" evidence="7">
    <location>
        <begin position="7"/>
        <end position="67"/>
    </location>
</feature>
<dbReference type="Gramene" id="CDP19248">
    <property type="protein sequence ID" value="CDP19248"/>
    <property type="gene ID" value="GSCOC_T00004575001"/>
</dbReference>
<dbReference type="GO" id="GO:0046983">
    <property type="term" value="F:protein dimerization activity"/>
    <property type="evidence" value="ECO:0007669"/>
    <property type="project" value="InterPro"/>
</dbReference>
<keyword evidence="6" id="KW-0175">Coiled coil</keyword>
<evidence type="ECO:0000256" key="6">
    <source>
        <dbReference type="SAM" id="Coils"/>
    </source>
</evidence>
<evidence type="ECO:0000256" key="1">
    <source>
        <dbReference type="ARBA" id="ARBA00004123"/>
    </source>
</evidence>
<dbReference type="AlphaFoldDB" id="A0A068VHW5"/>
<dbReference type="SUPFAM" id="SSF55455">
    <property type="entry name" value="SRF-like"/>
    <property type="match status" value="1"/>
</dbReference>
<keyword evidence="3" id="KW-0238">DNA-binding</keyword>
<reference evidence="9" key="1">
    <citation type="journal article" date="2014" name="Science">
        <title>The coffee genome provides insight into the convergent evolution of caffeine biosynthesis.</title>
        <authorList>
            <person name="Denoeud F."/>
            <person name="Carretero-Paulet L."/>
            <person name="Dereeper A."/>
            <person name="Droc G."/>
            <person name="Guyot R."/>
            <person name="Pietrella M."/>
            <person name="Zheng C."/>
            <person name="Alberti A."/>
            <person name="Anthony F."/>
            <person name="Aprea G."/>
            <person name="Aury J.M."/>
            <person name="Bento P."/>
            <person name="Bernard M."/>
            <person name="Bocs S."/>
            <person name="Campa C."/>
            <person name="Cenci A."/>
            <person name="Combes M.C."/>
            <person name="Crouzillat D."/>
            <person name="Da Silva C."/>
            <person name="Daddiego L."/>
            <person name="De Bellis F."/>
            <person name="Dussert S."/>
            <person name="Garsmeur O."/>
            <person name="Gayraud T."/>
            <person name="Guignon V."/>
            <person name="Jahn K."/>
            <person name="Jamilloux V."/>
            <person name="Joet T."/>
            <person name="Labadie K."/>
            <person name="Lan T."/>
            <person name="Leclercq J."/>
            <person name="Lepelley M."/>
            <person name="Leroy T."/>
            <person name="Li L.T."/>
            <person name="Librado P."/>
            <person name="Lopez L."/>
            <person name="Munoz A."/>
            <person name="Noel B."/>
            <person name="Pallavicini A."/>
            <person name="Perrotta G."/>
            <person name="Poncet V."/>
            <person name="Pot D."/>
            <person name="Priyono X."/>
            <person name="Rigoreau M."/>
            <person name="Rouard M."/>
            <person name="Rozas J."/>
            <person name="Tranchant-Dubreuil C."/>
            <person name="VanBuren R."/>
            <person name="Zhang Q."/>
            <person name="Andrade A.C."/>
            <person name="Argout X."/>
            <person name="Bertrand B."/>
            <person name="de Kochko A."/>
            <person name="Graziosi G."/>
            <person name="Henry R.J."/>
            <person name="Jayarama X."/>
            <person name="Ming R."/>
            <person name="Nagai C."/>
            <person name="Rounsley S."/>
            <person name="Sankoff D."/>
            <person name="Giuliano G."/>
            <person name="Albert V.A."/>
            <person name="Wincker P."/>
            <person name="Lashermes P."/>
        </authorList>
    </citation>
    <scope>NUCLEOTIDE SEQUENCE [LARGE SCALE GENOMIC DNA]</scope>
    <source>
        <strain evidence="9">cv. DH200-94</strain>
    </source>
</reference>
<evidence type="ECO:0000313" key="8">
    <source>
        <dbReference type="EMBL" id="CDP19248.1"/>
    </source>
</evidence>
<evidence type="ECO:0000313" key="9">
    <source>
        <dbReference type="Proteomes" id="UP000295252"/>
    </source>
</evidence>
<dbReference type="Gene3D" id="3.40.1810.10">
    <property type="entry name" value="Transcription factor, MADS-box"/>
    <property type="match status" value="1"/>
</dbReference>
<dbReference type="PhylomeDB" id="A0A068VHW5"/>
<dbReference type="OMA" id="MAHRNAN"/>
<dbReference type="EMBL" id="HG739472">
    <property type="protein sequence ID" value="CDP19248.1"/>
    <property type="molecule type" value="Genomic_DNA"/>
</dbReference>
<accession>A0A068VHW5</accession>
<dbReference type="PANTHER" id="PTHR11945:SF769">
    <property type="entry name" value="AGAMOUS-LIKE MADS-BOX PROTEIN AGL62"/>
    <property type="match status" value="1"/>
</dbReference>
<keyword evidence="5" id="KW-0539">Nucleus</keyword>
<dbReference type="Proteomes" id="UP000295252">
    <property type="component" value="Unassembled WGS sequence"/>
</dbReference>
<proteinExistence type="predicted"/>
<dbReference type="GO" id="GO:0005634">
    <property type="term" value="C:nucleus"/>
    <property type="evidence" value="ECO:0007669"/>
    <property type="project" value="UniProtKB-SubCell"/>
</dbReference>
<comment type="subcellular location">
    <subcellularLocation>
        <location evidence="1">Nucleus</location>
    </subcellularLocation>
</comment>
<dbReference type="Pfam" id="PF00319">
    <property type="entry name" value="SRF-TF"/>
    <property type="match status" value="1"/>
</dbReference>
<dbReference type="InterPro" id="IPR036879">
    <property type="entry name" value="TF_MADSbox_sf"/>
</dbReference>
<keyword evidence="2" id="KW-0805">Transcription regulation</keyword>